<organism evidence="1 2">
    <name type="scientific">Cichlidogyrus casuarinus</name>
    <dbReference type="NCBI Taxonomy" id="1844966"/>
    <lineage>
        <taxon>Eukaryota</taxon>
        <taxon>Metazoa</taxon>
        <taxon>Spiralia</taxon>
        <taxon>Lophotrochozoa</taxon>
        <taxon>Platyhelminthes</taxon>
        <taxon>Monogenea</taxon>
        <taxon>Monopisthocotylea</taxon>
        <taxon>Dactylogyridea</taxon>
        <taxon>Ancyrocephalidae</taxon>
        <taxon>Cichlidogyrus</taxon>
    </lineage>
</organism>
<proteinExistence type="predicted"/>
<reference evidence="1 2" key="1">
    <citation type="submission" date="2024-11" db="EMBL/GenBank/DDBJ databases">
        <title>Adaptive evolution of stress response genes in parasites aligns with host niche diversity.</title>
        <authorList>
            <person name="Hahn C."/>
            <person name="Resl P."/>
        </authorList>
    </citation>
    <scope>NUCLEOTIDE SEQUENCE [LARGE SCALE GENOMIC DNA]</scope>
    <source>
        <strain evidence="1">EGGRZ-B1_66</strain>
        <tissue evidence="1">Body</tissue>
    </source>
</reference>
<dbReference type="EMBL" id="JBJKFK010000276">
    <property type="protein sequence ID" value="KAL3318199.1"/>
    <property type="molecule type" value="Genomic_DNA"/>
</dbReference>
<comment type="caution">
    <text evidence="1">The sequence shown here is derived from an EMBL/GenBank/DDBJ whole genome shotgun (WGS) entry which is preliminary data.</text>
</comment>
<evidence type="ECO:0000313" key="1">
    <source>
        <dbReference type="EMBL" id="KAL3318199.1"/>
    </source>
</evidence>
<dbReference type="AlphaFoldDB" id="A0ABD2QFB3"/>
<gene>
    <name evidence="1" type="ORF">Ciccas_003148</name>
</gene>
<protein>
    <submittedName>
        <fullName evidence="1">Uncharacterized protein</fullName>
    </submittedName>
</protein>
<keyword evidence="2" id="KW-1185">Reference proteome</keyword>
<name>A0ABD2QFB3_9PLAT</name>
<dbReference type="Proteomes" id="UP001626550">
    <property type="component" value="Unassembled WGS sequence"/>
</dbReference>
<sequence length="76" mass="8509">MLSVPLESESDGVDGILAFCDEMIQSKEPRVDNKANDFAYLTTTQTSDNAYDCHVMEHLIIGLVNQRPINDVLLPR</sequence>
<evidence type="ECO:0000313" key="2">
    <source>
        <dbReference type="Proteomes" id="UP001626550"/>
    </source>
</evidence>
<accession>A0ABD2QFB3</accession>